<dbReference type="FunFam" id="2.60.300.12:FF:000008">
    <property type="entry name" value="iron-sulfur assembly protein IscA, chloroplastic"/>
    <property type="match status" value="1"/>
</dbReference>
<feature type="domain" description="Core" evidence="2">
    <location>
        <begin position="50"/>
        <end position="156"/>
    </location>
</feature>
<protein>
    <recommendedName>
        <fullName evidence="2">Core domain-containing protein</fullName>
    </recommendedName>
</protein>
<dbReference type="InterPro" id="IPR031108">
    <property type="entry name" value="IscA_plant_cyanobact"/>
</dbReference>
<dbReference type="Pfam" id="PF01521">
    <property type="entry name" value="Fe-S_biosyn"/>
    <property type="match status" value="1"/>
</dbReference>
<dbReference type="GO" id="GO:0051536">
    <property type="term" value="F:iron-sulfur cluster binding"/>
    <property type="evidence" value="ECO:0007669"/>
    <property type="project" value="InterPro"/>
</dbReference>
<name>A0A835SVJ9_CHLIN</name>
<evidence type="ECO:0000256" key="1">
    <source>
        <dbReference type="ARBA" id="ARBA00023783"/>
    </source>
</evidence>
<comment type="caution">
    <text evidence="3">The sequence shown here is derived from an EMBL/GenBank/DDBJ whole genome shotgun (WGS) entry which is preliminary data.</text>
</comment>
<evidence type="ECO:0000259" key="2">
    <source>
        <dbReference type="Pfam" id="PF01521"/>
    </source>
</evidence>
<dbReference type="InterPro" id="IPR017870">
    <property type="entry name" value="FeS_cluster_insertion_CS"/>
</dbReference>
<dbReference type="GO" id="GO:0016226">
    <property type="term" value="P:iron-sulfur cluster assembly"/>
    <property type="evidence" value="ECO:0007669"/>
    <property type="project" value="InterPro"/>
</dbReference>
<evidence type="ECO:0000313" key="3">
    <source>
        <dbReference type="EMBL" id="KAG2429034.1"/>
    </source>
</evidence>
<comment type="similarity">
    <text evidence="1">Belongs to the HesB/IscA family. Ycf83 subfamily.</text>
</comment>
<dbReference type="PANTHER" id="PTHR47265:SF1">
    <property type="entry name" value="IRON-SULFUR ASSEMBLY PROTEIN ISCA, CHLOROPLASTIC"/>
    <property type="match status" value="1"/>
</dbReference>
<dbReference type="Proteomes" id="UP000650467">
    <property type="component" value="Unassembled WGS sequence"/>
</dbReference>
<dbReference type="OrthoDB" id="333486at2759"/>
<sequence>MLVHRVALPSRVQQPVARRAVLLPARRGALVTRAEAAQGLVATEAPPHAITLTPEALVQLRKLRSDFKEQSETMLLRVGVKQGGCSGLSYAMDFESQDKVTEDDHVISYDDGFRLVVDPKSLLYLFGMQLGYSTALIGGGFQFQNPNATDSCGCGKSFGV</sequence>
<dbReference type="GO" id="GO:0009570">
    <property type="term" value="C:chloroplast stroma"/>
    <property type="evidence" value="ECO:0007669"/>
    <property type="project" value="TreeGrafter"/>
</dbReference>
<dbReference type="PANTHER" id="PTHR47265">
    <property type="entry name" value="IRON-SULFUR ASSEMBLY PROTEIN ISCA, CHLOROPLASTIC"/>
    <property type="match status" value="1"/>
</dbReference>
<dbReference type="NCBIfam" id="TIGR00049">
    <property type="entry name" value="iron-sulfur cluster assembly accessory protein"/>
    <property type="match status" value="1"/>
</dbReference>
<gene>
    <name evidence="3" type="ORF">HXX76_011276</name>
</gene>
<reference evidence="3" key="1">
    <citation type="journal article" date="2020" name="bioRxiv">
        <title>Comparative genomics of Chlamydomonas.</title>
        <authorList>
            <person name="Craig R.J."/>
            <person name="Hasan A.R."/>
            <person name="Ness R.W."/>
            <person name="Keightley P.D."/>
        </authorList>
    </citation>
    <scope>NUCLEOTIDE SEQUENCE</scope>
    <source>
        <strain evidence="3">SAG 7.73</strain>
    </source>
</reference>
<accession>A0A835SVJ9</accession>
<dbReference type="Gene3D" id="2.60.300.12">
    <property type="entry name" value="HesB-like domain"/>
    <property type="match status" value="1"/>
</dbReference>
<dbReference type="GO" id="GO:0030674">
    <property type="term" value="F:protein-macromolecule adaptor activity"/>
    <property type="evidence" value="ECO:0007669"/>
    <property type="project" value="TreeGrafter"/>
</dbReference>
<dbReference type="EMBL" id="JAEHOC010000032">
    <property type="protein sequence ID" value="KAG2429034.1"/>
    <property type="molecule type" value="Genomic_DNA"/>
</dbReference>
<dbReference type="AlphaFoldDB" id="A0A835SVJ9"/>
<evidence type="ECO:0000313" key="4">
    <source>
        <dbReference type="Proteomes" id="UP000650467"/>
    </source>
</evidence>
<dbReference type="InterPro" id="IPR016092">
    <property type="entry name" value="ATAP"/>
</dbReference>
<proteinExistence type="inferred from homology"/>
<dbReference type="InterPro" id="IPR035903">
    <property type="entry name" value="HesB-like_dom_sf"/>
</dbReference>
<dbReference type="PROSITE" id="PS01152">
    <property type="entry name" value="HESB"/>
    <property type="match status" value="1"/>
</dbReference>
<organism evidence="3 4">
    <name type="scientific">Chlamydomonas incerta</name>
    <dbReference type="NCBI Taxonomy" id="51695"/>
    <lineage>
        <taxon>Eukaryota</taxon>
        <taxon>Viridiplantae</taxon>
        <taxon>Chlorophyta</taxon>
        <taxon>core chlorophytes</taxon>
        <taxon>Chlorophyceae</taxon>
        <taxon>CS clade</taxon>
        <taxon>Chlamydomonadales</taxon>
        <taxon>Chlamydomonadaceae</taxon>
        <taxon>Chlamydomonas</taxon>
    </lineage>
</organism>
<keyword evidence="4" id="KW-1185">Reference proteome</keyword>
<dbReference type="InterPro" id="IPR000361">
    <property type="entry name" value="ATAP_core_dom"/>
</dbReference>
<dbReference type="SUPFAM" id="SSF89360">
    <property type="entry name" value="HesB-like domain"/>
    <property type="match status" value="1"/>
</dbReference>